<organism evidence="2 3">
    <name type="scientific">Marinobacterium lacunae</name>
    <dbReference type="NCBI Taxonomy" id="1232683"/>
    <lineage>
        <taxon>Bacteria</taxon>
        <taxon>Pseudomonadati</taxon>
        <taxon>Pseudomonadota</taxon>
        <taxon>Gammaproteobacteria</taxon>
        <taxon>Oceanospirillales</taxon>
        <taxon>Oceanospirillaceae</taxon>
        <taxon>Marinobacterium</taxon>
    </lineage>
</organism>
<dbReference type="InterPro" id="IPR036526">
    <property type="entry name" value="C-N_Hydrolase_sf"/>
</dbReference>
<dbReference type="EMBL" id="JMQN01000018">
    <property type="protein sequence ID" value="KEA64186.1"/>
    <property type="molecule type" value="Genomic_DNA"/>
</dbReference>
<dbReference type="eggNOG" id="COG0388">
    <property type="taxonomic scope" value="Bacteria"/>
</dbReference>
<reference evidence="2 3" key="1">
    <citation type="submission" date="2014-04" db="EMBL/GenBank/DDBJ databases">
        <title>Marinobacterium kochiensis sp. nov., isolated from sediment sample collected from Kochi backwaters in Kerala, India.</title>
        <authorList>
            <person name="Singh A."/>
            <person name="Pinnaka A.K."/>
        </authorList>
    </citation>
    <scope>NUCLEOTIDE SEQUENCE [LARGE SCALE GENOMIC DNA]</scope>
    <source>
        <strain evidence="2 3">AK27</strain>
    </source>
</reference>
<evidence type="ECO:0000259" key="1">
    <source>
        <dbReference type="PROSITE" id="PS50263"/>
    </source>
</evidence>
<dbReference type="GO" id="GO:0016787">
    <property type="term" value="F:hydrolase activity"/>
    <property type="evidence" value="ECO:0007669"/>
    <property type="project" value="UniProtKB-KW"/>
</dbReference>
<dbReference type="RefSeq" id="WP_081849699.1">
    <property type="nucleotide sequence ID" value="NZ_JMQN01000018.1"/>
</dbReference>
<dbReference type="PROSITE" id="PS50263">
    <property type="entry name" value="CN_HYDROLASE"/>
    <property type="match status" value="1"/>
</dbReference>
<dbReference type="CDD" id="cd07574">
    <property type="entry name" value="nitrilase_Rim1_like"/>
    <property type="match status" value="1"/>
</dbReference>
<dbReference type="SUPFAM" id="SSF56317">
    <property type="entry name" value="Carbon-nitrogen hydrolase"/>
    <property type="match status" value="1"/>
</dbReference>
<dbReference type="PANTHER" id="PTHR23088">
    <property type="entry name" value="NITRILASE-RELATED"/>
    <property type="match status" value="1"/>
</dbReference>
<dbReference type="PATRIC" id="fig|1232683.4.peg.1411"/>
<gene>
    <name evidence="2" type="ORF">ADIMK_1432</name>
</gene>
<comment type="caution">
    <text evidence="2">The sequence shown here is derived from an EMBL/GenBank/DDBJ whole genome shotgun (WGS) entry which is preliminary data.</text>
</comment>
<dbReference type="Gene3D" id="3.60.110.10">
    <property type="entry name" value="Carbon-nitrogen hydrolase"/>
    <property type="match status" value="1"/>
</dbReference>
<protein>
    <submittedName>
        <fullName evidence="2">Hydrolase, carbon-nitrogen family</fullName>
    </submittedName>
</protein>
<feature type="domain" description="CN hydrolase" evidence="1">
    <location>
        <begin position="10"/>
        <end position="269"/>
    </location>
</feature>
<accession>A0A081G081</accession>
<proteinExistence type="predicted"/>
<dbReference type="OrthoDB" id="9811121at2"/>
<dbReference type="AlphaFoldDB" id="A0A081G081"/>
<evidence type="ECO:0000313" key="3">
    <source>
        <dbReference type="Proteomes" id="UP000028252"/>
    </source>
</evidence>
<name>A0A081G081_9GAMM</name>
<sequence length="294" mass="33124">MSDAGSNRIVTLAAAQYPIEFIGNWDNYRAKIQEMVDAALGHGANFLLFPEYFSMELASLFTPEVYRSLSDQLEALQSLHEPFVELFSEQARRHGLHILAGTFPVRQDDGRYVNRAWLFRPDGSRDYQDKLQMTRFESEQWLISAGQDIRVLDTAFGKIGVCICYDSEFPLIARTQVEQGADLILVPSCTDTEAGYNRVRIGCQARALENQCFVAQSPTIGRADWSEAVDINSGCAAIYTPVDYGYPDNGVLARGSVDAAGWVVARLDLESLARVRREGQVFNHRDWDSQFRFK</sequence>
<dbReference type="Pfam" id="PF00795">
    <property type="entry name" value="CN_hydrolase"/>
    <property type="match status" value="1"/>
</dbReference>
<dbReference type="STRING" id="1232683.ADIMK_1432"/>
<dbReference type="InterPro" id="IPR003010">
    <property type="entry name" value="C-N_Hydrolase"/>
</dbReference>
<keyword evidence="3" id="KW-1185">Reference proteome</keyword>
<dbReference type="PANTHER" id="PTHR23088:SF50">
    <property type="entry name" value="HYDROLASE YHCX"/>
    <property type="match status" value="1"/>
</dbReference>
<dbReference type="Proteomes" id="UP000028252">
    <property type="component" value="Unassembled WGS sequence"/>
</dbReference>
<evidence type="ECO:0000313" key="2">
    <source>
        <dbReference type="EMBL" id="KEA64186.1"/>
    </source>
</evidence>
<keyword evidence="2" id="KW-0378">Hydrolase</keyword>